<sequence length="389" mass="42841">MKPLSLHFLVSLSFWGLARGEILIPEPGGPYAVGYNTMKLVDESRIDPYDPGHGKRNVMMSLFYPVAREDCQQMCSINYMPPITATFEDGFAAELGLTLPNGTFASINWQSCCKVSHRGIQAMEKFPVVLFSPGLGGSRLLYSAMAQKLASAGYAVATMDHTYEGVVVEYPDGSYIVGWNQSYLEYLFDPAFPERVESVLDIRVQDAQFVLTQLGQLAVVKSLIPGATCAFNIGHSGFYGHSFGGATALAALARDHRLNGGLNLDGSQYGVNQDIHRPAMLFGRDDPHSHNRTNDATWAAVWDHMKGWRRELGLSHSQHTTFMDAPLLIKMAGLPDSDVIRGILGELDGARAFEIITKYVEAFMDFALKGRRSELFSGPSKAYPEIRVS</sequence>
<accession>A0ACB6RDH1</accession>
<organism evidence="1 2">
    <name type="scientific">Lindgomyces ingoldianus</name>
    <dbReference type="NCBI Taxonomy" id="673940"/>
    <lineage>
        <taxon>Eukaryota</taxon>
        <taxon>Fungi</taxon>
        <taxon>Dikarya</taxon>
        <taxon>Ascomycota</taxon>
        <taxon>Pezizomycotina</taxon>
        <taxon>Dothideomycetes</taxon>
        <taxon>Pleosporomycetidae</taxon>
        <taxon>Pleosporales</taxon>
        <taxon>Lindgomycetaceae</taxon>
        <taxon>Lindgomyces</taxon>
    </lineage>
</organism>
<dbReference type="Proteomes" id="UP000799755">
    <property type="component" value="Unassembled WGS sequence"/>
</dbReference>
<dbReference type="EMBL" id="MU003494">
    <property type="protein sequence ID" value="KAF2476377.1"/>
    <property type="molecule type" value="Genomic_DNA"/>
</dbReference>
<evidence type="ECO:0000313" key="2">
    <source>
        <dbReference type="Proteomes" id="UP000799755"/>
    </source>
</evidence>
<gene>
    <name evidence="1" type="ORF">BDR25DRAFT_300405</name>
</gene>
<reference evidence="1" key="1">
    <citation type="journal article" date="2020" name="Stud. Mycol.">
        <title>101 Dothideomycetes genomes: a test case for predicting lifestyles and emergence of pathogens.</title>
        <authorList>
            <person name="Haridas S."/>
            <person name="Albert R."/>
            <person name="Binder M."/>
            <person name="Bloem J."/>
            <person name="Labutti K."/>
            <person name="Salamov A."/>
            <person name="Andreopoulos B."/>
            <person name="Baker S."/>
            <person name="Barry K."/>
            <person name="Bills G."/>
            <person name="Bluhm B."/>
            <person name="Cannon C."/>
            <person name="Castanera R."/>
            <person name="Culley D."/>
            <person name="Daum C."/>
            <person name="Ezra D."/>
            <person name="Gonzalez J."/>
            <person name="Henrissat B."/>
            <person name="Kuo A."/>
            <person name="Liang C."/>
            <person name="Lipzen A."/>
            <person name="Lutzoni F."/>
            <person name="Magnuson J."/>
            <person name="Mondo S."/>
            <person name="Nolan M."/>
            <person name="Ohm R."/>
            <person name="Pangilinan J."/>
            <person name="Park H.-J."/>
            <person name="Ramirez L."/>
            <person name="Alfaro M."/>
            <person name="Sun H."/>
            <person name="Tritt A."/>
            <person name="Yoshinaga Y."/>
            <person name="Zwiers L.-H."/>
            <person name="Turgeon B."/>
            <person name="Goodwin S."/>
            <person name="Spatafora J."/>
            <person name="Crous P."/>
            <person name="Grigoriev I."/>
        </authorList>
    </citation>
    <scope>NUCLEOTIDE SEQUENCE</scope>
    <source>
        <strain evidence="1">ATCC 200398</strain>
    </source>
</reference>
<evidence type="ECO:0000313" key="1">
    <source>
        <dbReference type="EMBL" id="KAF2476377.1"/>
    </source>
</evidence>
<name>A0ACB6RDH1_9PLEO</name>
<comment type="caution">
    <text evidence="1">The sequence shown here is derived from an EMBL/GenBank/DDBJ whole genome shotgun (WGS) entry which is preliminary data.</text>
</comment>
<proteinExistence type="predicted"/>
<protein>
    <submittedName>
        <fullName evidence="1">PAF acetylhydrolase family protein</fullName>
    </submittedName>
</protein>
<keyword evidence="2" id="KW-1185">Reference proteome</keyword>